<gene>
    <name evidence="2" type="ORF">DL762_002053</name>
</gene>
<dbReference type="Proteomes" id="UP000294003">
    <property type="component" value="Unassembled WGS sequence"/>
</dbReference>
<organism evidence="2 3">
    <name type="scientific">Monosporascus cannonballus</name>
    <dbReference type="NCBI Taxonomy" id="155416"/>
    <lineage>
        <taxon>Eukaryota</taxon>
        <taxon>Fungi</taxon>
        <taxon>Dikarya</taxon>
        <taxon>Ascomycota</taxon>
        <taxon>Pezizomycotina</taxon>
        <taxon>Sordariomycetes</taxon>
        <taxon>Xylariomycetidae</taxon>
        <taxon>Xylariales</taxon>
        <taxon>Xylariales incertae sedis</taxon>
        <taxon>Monosporascus</taxon>
    </lineage>
</organism>
<feature type="region of interest" description="Disordered" evidence="1">
    <location>
        <begin position="21"/>
        <end position="68"/>
    </location>
</feature>
<feature type="compositionally biased region" description="Basic and acidic residues" evidence="1">
    <location>
        <begin position="22"/>
        <end position="34"/>
    </location>
</feature>
<proteinExistence type="predicted"/>
<reference evidence="2 3" key="1">
    <citation type="submission" date="2018-06" db="EMBL/GenBank/DDBJ databases">
        <title>Complete Genomes of Monosporascus.</title>
        <authorList>
            <person name="Robinson A.J."/>
            <person name="Natvig D.O."/>
        </authorList>
    </citation>
    <scope>NUCLEOTIDE SEQUENCE [LARGE SCALE GENOMIC DNA]</scope>
    <source>
        <strain evidence="2 3">CBS 609.92</strain>
    </source>
</reference>
<protein>
    <submittedName>
        <fullName evidence="2">Uncharacterized protein</fullName>
    </submittedName>
</protein>
<evidence type="ECO:0000313" key="2">
    <source>
        <dbReference type="EMBL" id="RYO91724.1"/>
    </source>
</evidence>
<comment type="caution">
    <text evidence="2">The sequence shown here is derived from an EMBL/GenBank/DDBJ whole genome shotgun (WGS) entry which is preliminary data.</text>
</comment>
<keyword evidence="3" id="KW-1185">Reference proteome</keyword>
<evidence type="ECO:0000313" key="3">
    <source>
        <dbReference type="Proteomes" id="UP000294003"/>
    </source>
</evidence>
<feature type="compositionally biased region" description="Basic and acidic residues" evidence="1">
    <location>
        <begin position="49"/>
        <end position="68"/>
    </location>
</feature>
<evidence type="ECO:0000256" key="1">
    <source>
        <dbReference type="SAM" id="MobiDB-lite"/>
    </source>
</evidence>
<name>A0ABY0HIT8_9PEZI</name>
<dbReference type="EMBL" id="QJNS01000037">
    <property type="protein sequence ID" value="RYO91724.1"/>
    <property type="molecule type" value="Genomic_DNA"/>
</dbReference>
<accession>A0ABY0HIT8</accession>
<sequence length="68" mass="8021">MLLDLPAYLVAIAVSKIKRKRAEKERERTARADIESGAAGRRWRRRQRVERLPQKHEVAEQRREVSQA</sequence>